<dbReference type="EMBL" id="CAJVPZ010090325">
    <property type="protein sequence ID" value="CAG8814773.1"/>
    <property type="molecule type" value="Genomic_DNA"/>
</dbReference>
<feature type="non-terminal residue" evidence="1">
    <location>
        <position position="1"/>
    </location>
</feature>
<accession>A0A9N9PFB0</accession>
<feature type="non-terminal residue" evidence="1">
    <location>
        <position position="42"/>
    </location>
</feature>
<dbReference type="Proteomes" id="UP000789396">
    <property type="component" value="Unassembled WGS sequence"/>
</dbReference>
<dbReference type="OrthoDB" id="10413951at2759"/>
<comment type="caution">
    <text evidence="1">The sequence shown here is derived from an EMBL/GenBank/DDBJ whole genome shotgun (WGS) entry which is preliminary data.</text>
</comment>
<reference evidence="1" key="1">
    <citation type="submission" date="2021-06" db="EMBL/GenBank/DDBJ databases">
        <authorList>
            <person name="Kallberg Y."/>
            <person name="Tangrot J."/>
            <person name="Rosling A."/>
        </authorList>
    </citation>
    <scope>NUCLEOTIDE SEQUENCE</scope>
    <source>
        <strain evidence="1">IN212</strain>
    </source>
</reference>
<sequence>YIHVNQKIIEISDTESNERYIYKEKGKWREEIIESQETIRKS</sequence>
<evidence type="ECO:0000313" key="1">
    <source>
        <dbReference type="EMBL" id="CAG8814773.1"/>
    </source>
</evidence>
<evidence type="ECO:0000313" key="2">
    <source>
        <dbReference type="Proteomes" id="UP000789396"/>
    </source>
</evidence>
<gene>
    <name evidence="1" type="ORF">RFULGI_LOCUS19133</name>
</gene>
<keyword evidence="2" id="KW-1185">Reference proteome</keyword>
<protein>
    <submittedName>
        <fullName evidence="1">8088_t:CDS:1</fullName>
    </submittedName>
</protein>
<organism evidence="1 2">
    <name type="scientific">Racocetra fulgida</name>
    <dbReference type="NCBI Taxonomy" id="60492"/>
    <lineage>
        <taxon>Eukaryota</taxon>
        <taxon>Fungi</taxon>
        <taxon>Fungi incertae sedis</taxon>
        <taxon>Mucoromycota</taxon>
        <taxon>Glomeromycotina</taxon>
        <taxon>Glomeromycetes</taxon>
        <taxon>Diversisporales</taxon>
        <taxon>Gigasporaceae</taxon>
        <taxon>Racocetra</taxon>
    </lineage>
</organism>
<dbReference type="AlphaFoldDB" id="A0A9N9PFB0"/>
<name>A0A9N9PFB0_9GLOM</name>
<proteinExistence type="predicted"/>